<keyword evidence="2" id="KW-1185">Reference proteome</keyword>
<accession>D7N9J7</accession>
<gene>
    <name evidence="1" type="ORF">HMPREF0665_00326</name>
</gene>
<dbReference type="EMBL" id="GL349564">
    <property type="protein sequence ID" value="EFI49604.1"/>
    <property type="molecule type" value="Genomic_DNA"/>
</dbReference>
<evidence type="ECO:0000313" key="2">
    <source>
        <dbReference type="Proteomes" id="UP000003805"/>
    </source>
</evidence>
<dbReference type="HOGENOM" id="CLU_2956811_0_0_10"/>
<dbReference type="Proteomes" id="UP000003805">
    <property type="component" value="Miscellaneous, Scaffold supercont1.1"/>
</dbReference>
<evidence type="ECO:0000313" key="1">
    <source>
        <dbReference type="EMBL" id="EFI49604.1"/>
    </source>
</evidence>
<organism evidence="1 2">
    <name type="scientific">Segatella oris C735</name>
    <dbReference type="NCBI Taxonomy" id="563008"/>
    <lineage>
        <taxon>Bacteria</taxon>
        <taxon>Pseudomonadati</taxon>
        <taxon>Bacteroidota</taxon>
        <taxon>Bacteroidia</taxon>
        <taxon>Bacteroidales</taxon>
        <taxon>Prevotellaceae</taxon>
        <taxon>Segatella</taxon>
    </lineage>
</organism>
<sequence length="59" mass="6627">MEKRDCGTLMDVKPSKEAICRGKQSVYKAVSKCLSVSKAMLDILCCIPKYYILHITCNV</sequence>
<proteinExistence type="predicted"/>
<reference evidence="1" key="1">
    <citation type="submission" date="2010-02" db="EMBL/GenBank/DDBJ databases">
        <title>The Genome Sequence of Prevotella oris strain C735.</title>
        <authorList>
            <consortium name="The Broad Institute Genome Sequencing Platform"/>
            <person name="Ward D."/>
            <person name="Feldgarden M."/>
            <person name="Earl A."/>
            <person name="Young S.K."/>
            <person name="Zeng Q."/>
            <person name="Koehrsen M."/>
            <person name="Alvarado L."/>
            <person name="Berlin A."/>
            <person name="Bochicchio J."/>
            <person name="Borenstein D."/>
            <person name="Chapman S.B."/>
            <person name="Chen Z."/>
            <person name="Engels R."/>
            <person name="Freedman E."/>
            <person name="Gellesch M."/>
            <person name="Goldberg J."/>
            <person name="Griggs A."/>
            <person name="Gujja S."/>
            <person name="Heilman E."/>
            <person name="Heiman D."/>
            <person name="Hepburn T."/>
            <person name="Howarth C."/>
            <person name="Jen D."/>
            <person name="Larson L."/>
            <person name="Mehta T."/>
            <person name="Park D."/>
            <person name="Pearson M."/>
            <person name="Roberts A."/>
            <person name="Saif S."/>
            <person name="Shea T."/>
            <person name="Shenoy N."/>
            <person name="Sisk P."/>
            <person name="Stolte C."/>
            <person name="Sykes S."/>
            <person name="Thomson T."/>
            <person name="Walk T."/>
            <person name="White J."/>
            <person name="Yandava C."/>
            <person name="Sibley C.D."/>
            <person name="Field T.R."/>
            <person name="Grinwis M."/>
            <person name="Eshaghurshan C.S."/>
            <person name="Surette M.G."/>
            <person name="Haas B."/>
            <person name="Nusbaum C."/>
            <person name="Birren B."/>
        </authorList>
    </citation>
    <scope>NUCLEOTIDE SEQUENCE [LARGE SCALE GENOMIC DNA]</scope>
    <source>
        <strain evidence="1">C735</strain>
    </source>
</reference>
<dbReference type="AlphaFoldDB" id="D7N9J7"/>
<protein>
    <submittedName>
        <fullName evidence="1">Uncharacterized protein</fullName>
    </submittedName>
</protein>
<name>D7N9J7_9BACT</name>